<dbReference type="CDD" id="cd02199">
    <property type="entry name" value="YjgF_YER057c_UK114_like_1"/>
    <property type="match status" value="1"/>
</dbReference>
<evidence type="ECO:0000313" key="2">
    <source>
        <dbReference type="EMBL" id="RDY60878.1"/>
    </source>
</evidence>
<protein>
    <submittedName>
        <fullName evidence="2">RidA family protein</fullName>
    </submittedName>
</protein>
<dbReference type="Gene3D" id="3.30.1330.40">
    <property type="entry name" value="RutC-like"/>
    <property type="match status" value="1"/>
</dbReference>
<dbReference type="InterPro" id="IPR013813">
    <property type="entry name" value="Endoribo_LPSP/chorism_mut-like"/>
</dbReference>
<dbReference type="SUPFAM" id="SSF55298">
    <property type="entry name" value="YjgF-like"/>
    <property type="match status" value="1"/>
</dbReference>
<dbReference type="PANTHER" id="PTHR43760:SF1">
    <property type="entry name" value="ENDORIBONUCLEASE L-PSP_CHORISMATE MUTASE-LIKE DOMAIN-CONTAINING PROTEIN"/>
    <property type="match status" value="1"/>
</dbReference>
<evidence type="ECO:0000313" key="3">
    <source>
        <dbReference type="Proteomes" id="UP000261828"/>
    </source>
</evidence>
<proteinExistence type="predicted"/>
<sequence>MEKVSIEKKLKEYGLVLPEPTEPGGSYVSVNTRNHVAYVSIQFPILNGDFLFKGRLGEKVSTGEGRKAMELCALNVLSQIHHKIGFEAVQGLNHLDAYYQSSQNWDDAPLVVDGASNLFVNILGDKGMHSRAIFGVQKLPRDFCVGLTTSFSLAQ</sequence>
<dbReference type="Pfam" id="PF14588">
    <property type="entry name" value="YjgF_endoribonc"/>
    <property type="match status" value="1"/>
</dbReference>
<feature type="domain" description="Endoribonuclease L-PSP/chorismate mutase-like" evidence="1">
    <location>
        <begin position="8"/>
        <end position="140"/>
    </location>
</feature>
<gene>
    <name evidence="2" type="ORF">DX873_01475</name>
</gene>
<accession>A0A371JSV7</accession>
<dbReference type="AlphaFoldDB" id="A0A371JSV7"/>
<dbReference type="InterPro" id="IPR035959">
    <property type="entry name" value="RutC-like_sf"/>
</dbReference>
<evidence type="ECO:0000259" key="1">
    <source>
        <dbReference type="Pfam" id="PF14588"/>
    </source>
</evidence>
<dbReference type="PANTHER" id="PTHR43760">
    <property type="entry name" value="ENDORIBONUCLEASE-RELATED"/>
    <property type="match status" value="1"/>
</dbReference>
<name>A0A371JSV7_9FLAO</name>
<dbReference type="RefSeq" id="WP_116182761.1">
    <property type="nucleotide sequence ID" value="NZ_QTJX01000001.1"/>
</dbReference>
<reference evidence="2 3" key="1">
    <citation type="submission" date="2018-08" db="EMBL/GenBank/DDBJ databases">
        <title>Muricauda nanhaiensis sp. nov., isolated from seawater of the South China Sea.</title>
        <authorList>
            <person name="Dang Y."/>
        </authorList>
    </citation>
    <scope>NUCLEOTIDE SEQUENCE [LARGE SCALE GENOMIC DNA]</scope>
    <source>
        <strain evidence="2 3">SM1704</strain>
    </source>
</reference>
<comment type="caution">
    <text evidence="2">The sequence shown here is derived from an EMBL/GenBank/DDBJ whole genome shotgun (WGS) entry which is preliminary data.</text>
</comment>
<dbReference type="EMBL" id="QTJX01000001">
    <property type="protein sequence ID" value="RDY60878.1"/>
    <property type="molecule type" value="Genomic_DNA"/>
</dbReference>
<keyword evidence="3" id="KW-1185">Reference proteome</keyword>
<dbReference type="Proteomes" id="UP000261828">
    <property type="component" value="Unassembled WGS sequence"/>
</dbReference>
<dbReference type="OrthoDB" id="9806350at2"/>
<organism evidence="2 3">
    <name type="scientific">Flagellimonas nanhaiensis</name>
    <dbReference type="NCBI Taxonomy" id="2292706"/>
    <lineage>
        <taxon>Bacteria</taxon>
        <taxon>Pseudomonadati</taxon>
        <taxon>Bacteroidota</taxon>
        <taxon>Flavobacteriia</taxon>
        <taxon>Flavobacteriales</taxon>
        <taxon>Flavobacteriaceae</taxon>
        <taxon>Flagellimonas</taxon>
    </lineage>
</organism>